<gene>
    <name evidence="1" type="ORF">AVEN_161595_1</name>
</gene>
<dbReference type="EMBL" id="BGPR01001007">
    <property type="protein sequence ID" value="GBM42834.1"/>
    <property type="molecule type" value="Genomic_DNA"/>
</dbReference>
<evidence type="ECO:0000313" key="1">
    <source>
        <dbReference type="EMBL" id="GBM42834.1"/>
    </source>
</evidence>
<name>A0A4Y2FT66_ARAVE</name>
<comment type="caution">
    <text evidence="1">The sequence shown here is derived from an EMBL/GenBank/DDBJ whole genome shotgun (WGS) entry which is preliminary data.</text>
</comment>
<dbReference type="AlphaFoldDB" id="A0A4Y2FT66"/>
<protein>
    <submittedName>
        <fullName evidence="1">Uncharacterized protein</fullName>
    </submittedName>
</protein>
<accession>A0A4Y2FT66</accession>
<sequence>MLNREFVSDPSSRTRDENAVARDDLHIVFASADVHKMANFREGAGGRWDGVPFDFDQLKTGSYAYCDAALGDGVLKGGANLSSSRPGTLHCPWDLFHFTWLPRPHLTGC</sequence>
<keyword evidence="2" id="KW-1185">Reference proteome</keyword>
<reference evidence="1 2" key="1">
    <citation type="journal article" date="2019" name="Sci. Rep.">
        <title>Orb-weaving spider Araneus ventricosus genome elucidates the spidroin gene catalogue.</title>
        <authorList>
            <person name="Kono N."/>
            <person name="Nakamura H."/>
            <person name="Ohtoshi R."/>
            <person name="Moran D.A.P."/>
            <person name="Shinohara A."/>
            <person name="Yoshida Y."/>
            <person name="Fujiwara M."/>
            <person name="Mori M."/>
            <person name="Tomita M."/>
            <person name="Arakawa K."/>
        </authorList>
    </citation>
    <scope>NUCLEOTIDE SEQUENCE [LARGE SCALE GENOMIC DNA]</scope>
</reference>
<proteinExistence type="predicted"/>
<evidence type="ECO:0000313" key="2">
    <source>
        <dbReference type="Proteomes" id="UP000499080"/>
    </source>
</evidence>
<dbReference type="Proteomes" id="UP000499080">
    <property type="component" value="Unassembled WGS sequence"/>
</dbReference>
<organism evidence="1 2">
    <name type="scientific">Araneus ventricosus</name>
    <name type="common">Orbweaver spider</name>
    <name type="synonym">Epeira ventricosa</name>
    <dbReference type="NCBI Taxonomy" id="182803"/>
    <lineage>
        <taxon>Eukaryota</taxon>
        <taxon>Metazoa</taxon>
        <taxon>Ecdysozoa</taxon>
        <taxon>Arthropoda</taxon>
        <taxon>Chelicerata</taxon>
        <taxon>Arachnida</taxon>
        <taxon>Araneae</taxon>
        <taxon>Araneomorphae</taxon>
        <taxon>Entelegynae</taxon>
        <taxon>Araneoidea</taxon>
        <taxon>Araneidae</taxon>
        <taxon>Araneus</taxon>
    </lineage>
</organism>